<dbReference type="EMBL" id="CP027059">
    <property type="protein sequence ID" value="UQZ84455.1"/>
    <property type="molecule type" value="Genomic_DNA"/>
</dbReference>
<gene>
    <name evidence="2" type="ORF">SK3146_03701</name>
</gene>
<protein>
    <recommendedName>
        <fullName evidence="1">UPF0340 protein SK3146_03701</fullName>
    </recommendedName>
</protein>
<dbReference type="Pfam" id="PF04260">
    <property type="entry name" value="DUF436"/>
    <property type="match status" value="1"/>
</dbReference>
<evidence type="ECO:0000313" key="2">
    <source>
        <dbReference type="EMBL" id="UQZ84455.1"/>
    </source>
</evidence>
<accession>A0ABY4RR37</accession>
<dbReference type="PIRSF" id="PIRSF007510">
    <property type="entry name" value="UCP007510"/>
    <property type="match status" value="1"/>
</dbReference>
<dbReference type="SUPFAM" id="SSF110710">
    <property type="entry name" value="TTHA0583/YokD-like"/>
    <property type="match status" value="1"/>
</dbReference>
<dbReference type="Gene3D" id="3.40.50.10360">
    <property type="entry name" value="Hypothetical protein TT1679"/>
    <property type="match status" value="1"/>
</dbReference>
<name>A0ABY4RR37_9BACL</name>
<evidence type="ECO:0000256" key="1">
    <source>
        <dbReference type="HAMAP-Rule" id="MF_00800"/>
    </source>
</evidence>
<evidence type="ECO:0000313" key="3">
    <source>
        <dbReference type="Proteomes" id="UP001057134"/>
    </source>
</evidence>
<dbReference type="NCBIfam" id="TIGR01440">
    <property type="entry name" value="TIGR01440 family protein"/>
    <property type="match status" value="1"/>
</dbReference>
<sequence length="209" mass="22380">MILNNSEHSGLDVSTVSDALDFGAIRAPMEQALRELVRAGGIQPGQIVVFGTSTSEVLGKHIGTSGTERVAEQLFAAIETVRAESGFYPAFQCCEHLNRALVVERAAMREYRLEQVAVVPVPRAGGSMASYAFKHLKDALVVETIEAHAGIDIGGTLIGMHLKRVAVPLRPSIRMIGQAYVQMAYTRPKLIGGARAVYTAEPDGEGTCS</sequence>
<dbReference type="InterPro" id="IPR028345">
    <property type="entry name" value="Antibiotic_NAT-like"/>
</dbReference>
<keyword evidence="3" id="KW-1185">Reference proteome</keyword>
<dbReference type="InterPro" id="IPR006340">
    <property type="entry name" value="DUF436"/>
</dbReference>
<comment type="similarity">
    <text evidence="1">Belongs to the UPF0340 family.</text>
</comment>
<dbReference type="Proteomes" id="UP001057134">
    <property type="component" value="Chromosome"/>
</dbReference>
<dbReference type="RefSeq" id="WP_434006800.1">
    <property type="nucleotide sequence ID" value="NZ_CP027059.1"/>
</dbReference>
<proteinExistence type="inferred from homology"/>
<reference evidence="2" key="1">
    <citation type="submission" date="2018-02" db="EMBL/GenBank/DDBJ databases">
        <authorList>
            <person name="Kim S.-K."/>
            <person name="Jung H.-I."/>
            <person name="Lee S.-W."/>
        </authorList>
    </citation>
    <scope>NUCLEOTIDE SEQUENCE</scope>
    <source>
        <strain evidence="2">SK3146</strain>
    </source>
</reference>
<organism evidence="2 3">
    <name type="scientific">Paenibacillus konkukensis</name>
    <dbReference type="NCBI Taxonomy" id="2020716"/>
    <lineage>
        <taxon>Bacteria</taxon>
        <taxon>Bacillati</taxon>
        <taxon>Bacillota</taxon>
        <taxon>Bacilli</taxon>
        <taxon>Bacillales</taxon>
        <taxon>Paenibacillaceae</taxon>
        <taxon>Paenibacillus</taxon>
    </lineage>
</organism>
<reference evidence="2" key="2">
    <citation type="journal article" date="2021" name="J Anim Sci Technol">
        <title>Complete genome sequence of Paenibacillus konkukensis sp. nov. SK3146 as a potential probiotic strain.</title>
        <authorList>
            <person name="Jung H.I."/>
            <person name="Park S."/>
            <person name="Niu K.M."/>
            <person name="Lee S.W."/>
            <person name="Kothari D."/>
            <person name="Yi K.J."/>
            <person name="Kim S.K."/>
        </authorList>
    </citation>
    <scope>NUCLEOTIDE SEQUENCE</scope>
    <source>
        <strain evidence="2">SK3146</strain>
    </source>
</reference>
<dbReference type="HAMAP" id="MF_00800">
    <property type="entry name" value="UPF0340"/>
    <property type="match status" value="1"/>
</dbReference>